<sequence>MAEWLKHPTHNWGTCRFNSYWMRRISYKKLAWNESTKHNWLIESRIDSLDESLKFRNFDTQIIMIINKPLKAPSLGNCKEDDSLLLRAILKEVPFLLTGIFLKQIVYNVHYTDIRKLLVPQRAYDWDNLIFCSPYLLLGNYELELISWTQSLISHKNTNHYPSGSSQEVHQVGMGQKKLYVILEMISP</sequence>
<organism evidence="1 2">
    <name type="scientific">Catharanthus roseus</name>
    <name type="common">Madagascar periwinkle</name>
    <name type="synonym">Vinca rosea</name>
    <dbReference type="NCBI Taxonomy" id="4058"/>
    <lineage>
        <taxon>Eukaryota</taxon>
        <taxon>Viridiplantae</taxon>
        <taxon>Streptophyta</taxon>
        <taxon>Embryophyta</taxon>
        <taxon>Tracheophyta</taxon>
        <taxon>Spermatophyta</taxon>
        <taxon>Magnoliopsida</taxon>
        <taxon>eudicotyledons</taxon>
        <taxon>Gunneridae</taxon>
        <taxon>Pentapetalae</taxon>
        <taxon>asterids</taxon>
        <taxon>lamiids</taxon>
        <taxon>Gentianales</taxon>
        <taxon>Apocynaceae</taxon>
        <taxon>Rauvolfioideae</taxon>
        <taxon>Vinceae</taxon>
        <taxon>Catharanthinae</taxon>
        <taxon>Catharanthus</taxon>
    </lineage>
</organism>
<comment type="caution">
    <text evidence="1">The sequence shown here is derived from an EMBL/GenBank/DDBJ whole genome shotgun (WGS) entry which is preliminary data.</text>
</comment>
<dbReference type="EMBL" id="CM044702">
    <property type="protein sequence ID" value="KAI5676170.1"/>
    <property type="molecule type" value="Genomic_DNA"/>
</dbReference>
<accession>A0ACC0BU78</accession>
<dbReference type="Proteomes" id="UP001060085">
    <property type="component" value="Linkage Group LG02"/>
</dbReference>
<name>A0ACC0BU78_CATRO</name>
<evidence type="ECO:0000313" key="1">
    <source>
        <dbReference type="EMBL" id="KAI5676170.1"/>
    </source>
</evidence>
<reference evidence="2" key="1">
    <citation type="journal article" date="2023" name="Nat. Plants">
        <title>Single-cell RNA sequencing provides a high-resolution roadmap for understanding the multicellular compartmentation of specialized metabolism.</title>
        <authorList>
            <person name="Sun S."/>
            <person name="Shen X."/>
            <person name="Li Y."/>
            <person name="Li Y."/>
            <person name="Wang S."/>
            <person name="Li R."/>
            <person name="Zhang H."/>
            <person name="Shen G."/>
            <person name="Guo B."/>
            <person name="Wei J."/>
            <person name="Xu J."/>
            <person name="St-Pierre B."/>
            <person name="Chen S."/>
            <person name="Sun C."/>
        </authorList>
    </citation>
    <scope>NUCLEOTIDE SEQUENCE [LARGE SCALE GENOMIC DNA]</scope>
</reference>
<evidence type="ECO:0000313" key="2">
    <source>
        <dbReference type="Proteomes" id="UP001060085"/>
    </source>
</evidence>
<proteinExistence type="predicted"/>
<keyword evidence="2" id="KW-1185">Reference proteome</keyword>
<protein>
    <submittedName>
        <fullName evidence="1">Uncharacterized protein</fullName>
    </submittedName>
</protein>
<gene>
    <name evidence="1" type="ORF">M9H77_07120</name>
</gene>